<dbReference type="InterPro" id="IPR000644">
    <property type="entry name" value="CBS_dom"/>
</dbReference>
<dbReference type="PANTHER" id="PTHR43080:SF2">
    <property type="entry name" value="CBS DOMAIN-CONTAINING PROTEIN"/>
    <property type="match status" value="1"/>
</dbReference>
<keyword evidence="1 2" id="KW-0129">CBS domain</keyword>
<dbReference type="CDD" id="cd04623">
    <property type="entry name" value="CBS_pair_bac_euk"/>
    <property type="match status" value="1"/>
</dbReference>
<dbReference type="Pfam" id="PF00571">
    <property type="entry name" value="CBS"/>
    <property type="match status" value="2"/>
</dbReference>
<proteinExistence type="predicted"/>
<dbReference type="Proteomes" id="UP000267223">
    <property type="component" value="Unassembled WGS sequence"/>
</dbReference>
<feature type="domain" description="CBS" evidence="3">
    <location>
        <begin position="76"/>
        <end position="132"/>
    </location>
</feature>
<dbReference type="PROSITE" id="PS51371">
    <property type="entry name" value="CBS"/>
    <property type="match status" value="2"/>
</dbReference>
<accession>A0A3M9NDL3</accession>
<dbReference type="EMBL" id="RJJR01000009">
    <property type="protein sequence ID" value="RNI35821.1"/>
    <property type="molecule type" value="Genomic_DNA"/>
</dbReference>
<reference evidence="4 5" key="1">
    <citation type="submission" date="2018-11" db="EMBL/GenBank/DDBJ databases">
        <title>Draft genome sequence of Ferruginibacter sp. BO-59.</title>
        <authorList>
            <person name="Im W.T."/>
        </authorList>
    </citation>
    <scope>NUCLEOTIDE SEQUENCE [LARGE SCALE GENOMIC DNA]</scope>
    <source>
        <strain evidence="4 5">BO-59</strain>
    </source>
</reference>
<evidence type="ECO:0000256" key="2">
    <source>
        <dbReference type="PROSITE-ProRule" id="PRU00703"/>
    </source>
</evidence>
<dbReference type="AlphaFoldDB" id="A0A3M9NDL3"/>
<sequence length="142" mass="15914">MSKISDILARKGSKAISVAPETSVIDALRVMAENNIGSVVVKENGKFVGIITERDYSRKVVLKGKNSTDTKVREIMMTDFPLLEPGDTVEYCMELLTKNNIRYLPVFKEADLAGIISISDVVTETIRFQQQTINHLHDYIHS</sequence>
<comment type="caution">
    <text evidence="4">The sequence shown here is derived from an EMBL/GenBank/DDBJ whole genome shotgun (WGS) entry which is preliminary data.</text>
</comment>
<dbReference type="SUPFAM" id="SSF54631">
    <property type="entry name" value="CBS-domain pair"/>
    <property type="match status" value="1"/>
</dbReference>
<dbReference type="Gene3D" id="3.10.580.10">
    <property type="entry name" value="CBS-domain"/>
    <property type="match status" value="1"/>
</dbReference>
<dbReference type="InterPro" id="IPR046342">
    <property type="entry name" value="CBS_dom_sf"/>
</dbReference>
<feature type="domain" description="CBS" evidence="3">
    <location>
        <begin position="9"/>
        <end position="68"/>
    </location>
</feature>
<dbReference type="InterPro" id="IPR044725">
    <property type="entry name" value="CBSX3_CBS_dom"/>
</dbReference>
<evidence type="ECO:0000313" key="4">
    <source>
        <dbReference type="EMBL" id="RNI35821.1"/>
    </source>
</evidence>
<dbReference type="RefSeq" id="WP_123121102.1">
    <property type="nucleotide sequence ID" value="NZ_RJJR01000009.1"/>
</dbReference>
<evidence type="ECO:0000256" key="1">
    <source>
        <dbReference type="ARBA" id="ARBA00023122"/>
    </source>
</evidence>
<name>A0A3M9NDL3_9BACT</name>
<dbReference type="OrthoDB" id="9802114at2"/>
<gene>
    <name evidence="4" type="ORF">EFY79_12795</name>
</gene>
<protein>
    <submittedName>
        <fullName evidence="4">CBS domain-containing protein</fullName>
    </submittedName>
</protein>
<dbReference type="InterPro" id="IPR051257">
    <property type="entry name" value="Diverse_CBS-Domain"/>
</dbReference>
<dbReference type="SMART" id="SM00116">
    <property type="entry name" value="CBS"/>
    <property type="match status" value="2"/>
</dbReference>
<evidence type="ECO:0000259" key="3">
    <source>
        <dbReference type="PROSITE" id="PS51371"/>
    </source>
</evidence>
<evidence type="ECO:0000313" key="5">
    <source>
        <dbReference type="Proteomes" id="UP000267223"/>
    </source>
</evidence>
<keyword evidence="5" id="KW-1185">Reference proteome</keyword>
<dbReference type="PANTHER" id="PTHR43080">
    <property type="entry name" value="CBS DOMAIN-CONTAINING PROTEIN CBSX3, MITOCHONDRIAL"/>
    <property type="match status" value="1"/>
</dbReference>
<organism evidence="4 5">
    <name type="scientific">Hanamia caeni</name>
    <dbReference type="NCBI Taxonomy" id="2294116"/>
    <lineage>
        <taxon>Bacteria</taxon>
        <taxon>Pseudomonadati</taxon>
        <taxon>Bacteroidota</taxon>
        <taxon>Chitinophagia</taxon>
        <taxon>Chitinophagales</taxon>
        <taxon>Chitinophagaceae</taxon>
        <taxon>Hanamia</taxon>
    </lineage>
</organism>